<dbReference type="Proteomes" id="UP000046090">
    <property type="component" value="Unassembled WGS sequence"/>
</dbReference>
<feature type="compositionally biased region" description="Low complexity" evidence="1">
    <location>
        <begin position="370"/>
        <end position="392"/>
    </location>
</feature>
<keyword evidence="3" id="KW-1185">Reference proteome</keyword>
<feature type="compositionally biased region" description="Low complexity" evidence="1">
    <location>
        <begin position="912"/>
        <end position="938"/>
    </location>
</feature>
<organism evidence="2 3">
    <name type="scientific">Helicobacter heilmannii</name>
    <dbReference type="NCBI Taxonomy" id="35817"/>
    <lineage>
        <taxon>Bacteria</taxon>
        <taxon>Pseudomonadati</taxon>
        <taxon>Campylobacterota</taxon>
        <taxon>Epsilonproteobacteria</taxon>
        <taxon>Campylobacterales</taxon>
        <taxon>Helicobacteraceae</taxon>
        <taxon>Helicobacter</taxon>
    </lineage>
</organism>
<dbReference type="RefSeq" id="WP_238374869.1">
    <property type="nucleotide sequence ID" value="NZ_CDMK01000001.1"/>
</dbReference>
<dbReference type="InterPro" id="IPR002718">
    <property type="entry name" value="OMP_Helicobacter"/>
</dbReference>
<accession>A0A0K2Y9Y9</accession>
<dbReference type="GeneID" id="76197861"/>
<dbReference type="PRINTS" id="PR01776">
    <property type="entry name" value="HPOMPFAMILY"/>
</dbReference>
<evidence type="ECO:0000313" key="2">
    <source>
        <dbReference type="EMBL" id="CRI33765.1"/>
    </source>
</evidence>
<proteinExistence type="predicted"/>
<feature type="compositionally biased region" description="Polar residues" evidence="1">
    <location>
        <begin position="35"/>
        <end position="50"/>
    </location>
</feature>
<sequence length="1361" mass="145861">MGGGGKPVTLSAGLVFGNQPPTFKTTTPYFKAPTSANDQPSANLTSGDLKQSSQVAQANSLLNNTYQALVAISSSSIGGNSASDLPFSSFATSYTNYIQGLQKALGVGGSIQNTAQTLLNAYQEANTKGAQATGLGASLYGIDQFLGSNLISDKQGGGYSLNSRDLTFLQVLSNVNQDFNGKLVIKTGDHYSLANIAGVKTALSANPNEYMVGALTTNLNTIANNILNTSTASQQVNGSVPSNVASLNAVLKALSQMSGVSDTAKLEGLINPNHYTQVYNAYESIKGDLATLQQDLHATSPGAAFNALLDLGYSDNGSGFMGQLMDLPKELNNTLTQTQLQELYEALQPSGQTTLLKTITSLDADINESNSNFSSSNTGLPTDASPTSSSTTRYPDGKFSSWITTTLSNQFMKDVGFNLASNTTPLATFTSQILNYTSNANALSALLSKKVSLQDILSTAISEMGTDLWFSNQTQPSGQQEAKINAYTNQQALVLNNLRAIQYAEKLLGGYLDTIGVGSTPQKSLDATDKLALYEFNQALIAPKNGLIAQTQTAIQQDLSPSNYNQGQFNTSTLSAEATKIIQAATAMHALQIFPQNSGGTLDTQQPLYGFNGPGSIISMLKPQVSPVQYLGFAAAAVNTLALDFSPAILDITNNNGPDQIQQGGGEMANILNNFAALSTKNLTTMETELSNFDSAVQALDKSNASFNGGDLISNTSSLDADGIKSQNAQSYLQALIDAYQPQTEQNMVLAKDAKDLKQTQQPQLTPTQQAASDLHTLMQNLNTGDQTASGAIKLIEGLNTYTHNNELLTILTGSENTAKIDADVLAYAQTFPLFKSLTGQSVLEGLFHYNGGNSGTQANAYNISQNMVQYLSEFSSLLNRYNYLEGLAKKAATALKTNAPDTIPTASKTASPTPGATNPTSNNNNNNNQGGQINSGTGSSGGQQGQGTNNNPQGNSQGQQGQNPNNHQGTQSASNSLQNLINSIVDNELQNIQQLQSAMNHYFNQVEQTIKSTTSAIISSLDNVSAAQAVQNIVAGLENYASDPENNLVDNPEIPQGFKTEVANFIQNMQAQDIDLELMQLNLDSLINQASQMRVELLDNLANAINPQNLSSFASLIALPASFTQLEPAQLQDSTQAQNTKQAIQGLNNLLIYLNAAKNKMAAYAKESPEVFLNRAGNIGLPNQTTNSNANMYGIDVQVGYKQFFGKKRRWGLRYYGSFSYQRGVFYNRNISSLNDFVYGAGVDALYNFYESKDSKYTTGVFLGFMLAGSSWVDPHYNTLHTEMGYINAAGGKAQMHTSYFQIPLNLGFRTNVTKHHGFEIGLRIPLAVNYYFRGSLDGAHLETTYKRNVAVYVNYVYNF</sequence>
<feature type="region of interest" description="Disordered" evidence="1">
    <location>
        <begin position="26"/>
        <end position="50"/>
    </location>
</feature>
<feature type="region of interest" description="Disordered" evidence="1">
    <location>
        <begin position="370"/>
        <end position="393"/>
    </location>
</feature>
<evidence type="ECO:0000313" key="3">
    <source>
        <dbReference type="Proteomes" id="UP000046090"/>
    </source>
</evidence>
<dbReference type="EMBL" id="CDMK01000001">
    <property type="protein sequence ID" value="CRI33765.1"/>
    <property type="molecule type" value="Genomic_DNA"/>
</dbReference>
<feature type="compositionally biased region" description="Low complexity" evidence="1">
    <location>
        <begin position="947"/>
        <end position="972"/>
    </location>
</feature>
<gene>
    <name evidence="2" type="ORF">HHE01_14510</name>
</gene>
<dbReference type="Pfam" id="PF01856">
    <property type="entry name" value="HP_OMP"/>
    <property type="match status" value="1"/>
</dbReference>
<feature type="region of interest" description="Disordered" evidence="1">
    <location>
        <begin position="901"/>
        <end position="974"/>
    </location>
</feature>
<evidence type="ECO:0000256" key="1">
    <source>
        <dbReference type="SAM" id="MobiDB-lite"/>
    </source>
</evidence>
<name>A0A0K2Y9Y9_HELHE</name>
<protein>
    <submittedName>
        <fullName evidence="2">Putative Outer membrane protein</fullName>
    </submittedName>
</protein>
<reference evidence="3" key="1">
    <citation type="submission" date="2014-12" db="EMBL/GenBank/DDBJ databases">
        <authorList>
            <person name="Smet A."/>
        </authorList>
    </citation>
    <scope>NUCLEOTIDE SEQUENCE [LARGE SCALE GENOMIC DNA]</scope>
</reference>